<reference evidence="1 2" key="1">
    <citation type="submission" date="2015-09" db="EMBL/GenBank/DDBJ databases">
        <title>Atta colombica WGS genome.</title>
        <authorList>
            <person name="Nygaard S."/>
            <person name="Hu H."/>
            <person name="Boomsma J."/>
            <person name="Zhang G."/>
        </authorList>
    </citation>
    <scope>NUCLEOTIDE SEQUENCE [LARGE SCALE GENOMIC DNA]</scope>
    <source>
        <strain evidence="1">Treedump-2</strain>
        <tissue evidence="1">Whole body</tissue>
    </source>
</reference>
<name>A0A195AXM7_9HYME</name>
<accession>A0A195AXM7</accession>
<proteinExistence type="predicted"/>
<dbReference type="EMBL" id="KQ976716">
    <property type="protein sequence ID" value="KYM76797.1"/>
    <property type="molecule type" value="Genomic_DNA"/>
</dbReference>
<organism evidence="1 2">
    <name type="scientific">Atta colombica</name>
    <dbReference type="NCBI Taxonomy" id="520822"/>
    <lineage>
        <taxon>Eukaryota</taxon>
        <taxon>Metazoa</taxon>
        <taxon>Ecdysozoa</taxon>
        <taxon>Arthropoda</taxon>
        <taxon>Hexapoda</taxon>
        <taxon>Insecta</taxon>
        <taxon>Pterygota</taxon>
        <taxon>Neoptera</taxon>
        <taxon>Endopterygota</taxon>
        <taxon>Hymenoptera</taxon>
        <taxon>Apocrita</taxon>
        <taxon>Aculeata</taxon>
        <taxon>Formicoidea</taxon>
        <taxon>Formicidae</taxon>
        <taxon>Myrmicinae</taxon>
        <taxon>Atta</taxon>
    </lineage>
</organism>
<dbReference type="AlphaFoldDB" id="A0A195AXM7"/>
<protein>
    <submittedName>
        <fullName evidence="1">Uncharacterized protein</fullName>
    </submittedName>
</protein>
<evidence type="ECO:0000313" key="1">
    <source>
        <dbReference type="EMBL" id="KYM76797.1"/>
    </source>
</evidence>
<sequence length="127" mass="14475">MRGGRLDNAKARKLCTKLAGSILKYFGIFADRRMQAPKKYDQQTLSKESDQKVLLTKRILPRRHTSQCARQPLQTHLIKSNLAMGRATKIRRSCKGAYTRFASAGTEDPPSDQQFWKFLQITPVLHG</sequence>
<keyword evidence="2" id="KW-1185">Reference proteome</keyword>
<evidence type="ECO:0000313" key="2">
    <source>
        <dbReference type="Proteomes" id="UP000078540"/>
    </source>
</evidence>
<gene>
    <name evidence="1" type="ORF">ALC53_12686</name>
</gene>
<dbReference type="Proteomes" id="UP000078540">
    <property type="component" value="Unassembled WGS sequence"/>
</dbReference>